<name>A0A419WXE8_9BACT</name>
<evidence type="ECO:0000313" key="1">
    <source>
        <dbReference type="EMBL" id="RKE00130.1"/>
    </source>
</evidence>
<dbReference type="Proteomes" id="UP000284531">
    <property type="component" value="Unassembled WGS sequence"/>
</dbReference>
<dbReference type="Gene3D" id="2.60.40.10">
    <property type="entry name" value="Immunoglobulins"/>
    <property type="match status" value="1"/>
</dbReference>
<evidence type="ECO:0008006" key="3">
    <source>
        <dbReference type="Google" id="ProtNLM"/>
    </source>
</evidence>
<accession>A0A419WXE8</accession>
<proteinExistence type="predicted"/>
<evidence type="ECO:0000313" key="2">
    <source>
        <dbReference type="Proteomes" id="UP000284531"/>
    </source>
</evidence>
<dbReference type="InterPro" id="IPR013783">
    <property type="entry name" value="Ig-like_fold"/>
</dbReference>
<comment type="caution">
    <text evidence="1">The sequence shown here is derived from an EMBL/GenBank/DDBJ whole genome shotgun (WGS) entry which is preliminary data.</text>
</comment>
<dbReference type="InterPro" id="IPR035986">
    <property type="entry name" value="PKD_dom_sf"/>
</dbReference>
<keyword evidence="2" id="KW-1185">Reference proteome</keyword>
<reference evidence="1 2" key="1">
    <citation type="submission" date="2018-09" db="EMBL/GenBank/DDBJ databases">
        <title>Genomic Encyclopedia of Archaeal and Bacterial Type Strains, Phase II (KMG-II): from individual species to whole genera.</title>
        <authorList>
            <person name="Goeker M."/>
        </authorList>
    </citation>
    <scope>NUCLEOTIDE SEQUENCE [LARGE SCALE GENOMIC DNA]</scope>
    <source>
        <strain evidence="1 2">DSM 21950</strain>
    </source>
</reference>
<dbReference type="PROSITE" id="PS51257">
    <property type="entry name" value="PROKAR_LIPOPROTEIN"/>
    <property type="match status" value="1"/>
</dbReference>
<organism evidence="1 2">
    <name type="scientific">Marinifilum flexuosum</name>
    <dbReference type="NCBI Taxonomy" id="1117708"/>
    <lineage>
        <taxon>Bacteria</taxon>
        <taxon>Pseudomonadati</taxon>
        <taxon>Bacteroidota</taxon>
        <taxon>Bacteroidia</taxon>
        <taxon>Marinilabiliales</taxon>
        <taxon>Marinifilaceae</taxon>
    </lineage>
</organism>
<dbReference type="AlphaFoldDB" id="A0A419WXE8"/>
<dbReference type="OrthoDB" id="1116290at2"/>
<dbReference type="CDD" id="cd00146">
    <property type="entry name" value="PKD"/>
    <property type="match status" value="1"/>
</dbReference>
<dbReference type="RefSeq" id="WP_120240872.1">
    <property type="nucleotide sequence ID" value="NZ_RAPQ01000010.1"/>
</dbReference>
<gene>
    <name evidence="1" type="ORF">BXY64_3131</name>
</gene>
<dbReference type="SUPFAM" id="SSF49299">
    <property type="entry name" value="PKD domain"/>
    <property type="match status" value="1"/>
</dbReference>
<protein>
    <recommendedName>
        <fullName evidence="3">PKD domain-containing protein</fullName>
    </recommendedName>
</protein>
<dbReference type="EMBL" id="RAPQ01000010">
    <property type="protein sequence ID" value="RKE00130.1"/>
    <property type="molecule type" value="Genomic_DNA"/>
</dbReference>
<sequence length="245" mass="28156">MKINTLHFLIAIAIIFTSCDNNSEPEAAPTPMPEASFSIDLPVSRILTGVRLTNTSDTANIKEYIWKYKDVIDTIRSLKTPFITYEKPGNYQVKLIAVTNDNKKDSTINGIRIGDNYISAIRIANLYKHKWDIDEEGENAYPDIQIQLVKNDKILWTSFVIPNLNPDKIWENAIPTPLTKFNGGDYKSDVEIQIYDIDDESKELIFSTNQDIKAFGGPRYDEQEQTGDYYYYSNYSEVQFDFVVF</sequence>